<gene>
    <name evidence="3" type="ORF">GM661_06710</name>
</gene>
<evidence type="ECO:0000256" key="1">
    <source>
        <dbReference type="ARBA" id="ARBA00022676"/>
    </source>
</evidence>
<dbReference type="PANTHER" id="PTHR11927:SF9">
    <property type="entry name" value="L-FUCOSYLTRANSFERASE"/>
    <property type="match status" value="1"/>
</dbReference>
<dbReference type="AlphaFoldDB" id="A0A8A7KDM4"/>
<evidence type="ECO:0000313" key="3">
    <source>
        <dbReference type="EMBL" id="QTL97698.1"/>
    </source>
</evidence>
<accession>A0A8A7KDM4</accession>
<protein>
    <submittedName>
        <fullName evidence="3">Alpha-1,2-fucosyltransferase</fullName>
    </submittedName>
</protein>
<evidence type="ECO:0000256" key="2">
    <source>
        <dbReference type="ARBA" id="ARBA00022679"/>
    </source>
</evidence>
<sequence>MKIVRITGGLGNQMFQYAFYLSLKERFTDVKLDITPYILSKFHYGYELSKVFGIKADLAINEEIDYLINNSDSKLSTIFIERQFNFDKEVFEIKGDVLYYGYWQTEKYFKSIDGIIKKEFVFKRPLDNKNIEIVDQINEVNSVSLHIRRGDYVSIKNVARICTLEYYQKAVKLIKEKINKPVFYICSDEIEWVKENIRLEENTVFVDWNKGEDSYKDMQLMSLCKHNILANSSFSWWAAWLNNNKNKMVIAPSRWFNDETENIRDLIPDGWFKIEV</sequence>
<dbReference type="GO" id="GO:0016020">
    <property type="term" value="C:membrane"/>
    <property type="evidence" value="ECO:0007669"/>
    <property type="project" value="InterPro"/>
</dbReference>
<dbReference type="GO" id="GO:0008107">
    <property type="term" value="F:galactoside 2-alpha-L-fucosyltransferase activity"/>
    <property type="evidence" value="ECO:0007669"/>
    <property type="project" value="InterPro"/>
</dbReference>
<keyword evidence="2" id="KW-0808">Transferase</keyword>
<dbReference type="EMBL" id="CP046640">
    <property type="protein sequence ID" value="QTL97698.1"/>
    <property type="molecule type" value="Genomic_DNA"/>
</dbReference>
<dbReference type="Pfam" id="PF01531">
    <property type="entry name" value="Glyco_transf_11"/>
    <property type="match status" value="1"/>
</dbReference>
<dbReference type="GO" id="GO:0005975">
    <property type="term" value="P:carbohydrate metabolic process"/>
    <property type="evidence" value="ECO:0007669"/>
    <property type="project" value="InterPro"/>
</dbReference>
<dbReference type="KEGG" id="ifn:GM661_06710"/>
<keyword evidence="4" id="KW-1185">Reference proteome</keyword>
<keyword evidence="1" id="KW-0328">Glycosyltransferase</keyword>
<dbReference type="Proteomes" id="UP000665020">
    <property type="component" value="Chromosome"/>
</dbReference>
<dbReference type="InterPro" id="IPR002516">
    <property type="entry name" value="Glyco_trans_11"/>
</dbReference>
<name>A0A8A7KDM4_9FIRM</name>
<evidence type="ECO:0000313" key="4">
    <source>
        <dbReference type="Proteomes" id="UP000665020"/>
    </source>
</evidence>
<proteinExistence type="predicted"/>
<reference evidence="3" key="1">
    <citation type="submission" date="2019-12" db="EMBL/GenBank/DDBJ databases">
        <authorList>
            <person name="zhang j."/>
            <person name="sun C.M."/>
        </authorList>
    </citation>
    <scope>NUCLEOTIDE SEQUENCE</scope>
    <source>
        <strain evidence="3">NS-1</strain>
    </source>
</reference>
<organism evidence="3 4">
    <name type="scientific">Iocasia fonsfrigidae</name>
    <dbReference type="NCBI Taxonomy" id="2682810"/>
    <lineage>
        <taxon>Bacteria</taxon>
        <taxon>Bacillati</taxon>
        <taxon>Bacillota</taxon>
        <taxon>Clostridia</taxon>
        <taxon>Halanaerobiales</taxon>
        <taxon>Halanaerobiaceae</taxon>
        <taxon>Iocasia</taxon>
    </lineage>
</organism>
<dbReference type="PANTHER" id="PTHR11927">
    <property type="entry name" value="GALACTOSIDE 2-L-FUCOSYLTRANSFERASE"/>
    <property type="match status" value="1"/>
</dbReference>
<dbReference type="CDD" id="cd11301">
    <property type="entry name" value="Fut1_Fut2_like"/>
    <property type="match status" value="1"/>
</dbReference>
<dbReference type="RefSeq" id="WP_230869320.1">
    <property type="nucleotide sequence ID" value="NZ_CP046640.1"/>
</dbReference>
<dbReference type="Gene3D" id="3.40.50.11350">
    <property type="match status" value="1"/>
</dbReference>